<proteinExistence type="predicted"/>
<keyword evidence="2" id="KW-1185">Reference proteome</keyword>
<name>A0ABX7DS93_9FLAO</name>
<gene>
    <name evidence="1" type="ORF">JK629_11875</name>
</gene>
<reference evidence="1 2" key="1">
    <citation type="submission" date="2021-01" db="EMBL/GenBank/DDBJ databases">
        <title>Aequorivita sp. strain KX20305, a bacterium isolated from the sediment collected at a cold seep field in South China Sea.</title>
        <authorList>
            <person name="Zhang H."/>
            <person name="Li C."/>
        </authorList>
    </citation>
    <scope>NUCLEOTIDE SEQUENCE [LARGE SCALE GENOMIC DNA]</scope>
    <source>
        <strain evidence="1 2">KX20305</strain>
    </source>
</reference>
<organism evidence="1 2">
    <name type="scientific">Aequorivita iocasae</name>
    <dbReference type="NCBI Taxonomy" id="2803865"/>
    <lineage>
        <taxon>Bacteria</taxon>
        <taxon>Pseudomonadati</taxon>
        <taxon>Bacteroidota</taxon>
        <taxon>Flavobacteriia</taxon>
        <taxon>Flavobacteriales</taxon>
        <taxon>Flavobacteriaceae</taxon>
        <taxon>Aequorivita</taxon>
    </lineage>
</organism>
<evidence type="ECO:0000313" key="2">
    <source>
        <dbReference type="Proteomes" id="UP000629420"/>
    </source>
</evidence>
<protein>
    <submittedName>
        <fullName evidence="1">Uncharacterized protein</fullName>
    </submittedName>
</protein>
<dbReference type="Proteomes" id="UP000629420">
    <property type="component" value="Chromosome"/>
</dbReference>
<sequence>MKTEINKFWKYFLSIQIDLINADHNGNAALGNKLFDNLHKKGKKIDRQLAFLIVYRIDGGSMAKLIFIPKGKYHLRAIAAKMLALAPNLPLWVFDIGIKPYPESIISLCAKHNFLKHDTTIYQIYFAVHKIYKSSNKLHLLIYLQVDKSISKSELHEAMENILLWFLGDTLYYKHISRFRIIRRKYSAINFIPMDEFINLVQYKSIN</sequence>
<accession>A0ABX7DS93</accession>
<dbReference type="EMBL" id="CP068439">
    <property type="protein sequence ID" value="QQX76029.1"/>
    <property type="molecule type" value="Genomic_DNA"/>
</dbReference>
<evidence type="ECO:0000313" key="1">
    <source>
        <dbReference type="EMBL" id="QQX76029.1"/>
    </source>
</evidence>
<dbReference type="RefSeq" id="WP_202335840.1">
    <property type="nucleotide sequence ID" value="NZ_CP068439.1"/>
</dbReference>